<dbReference type="GO" id="GO:0043386">
    <property type="term" value="P:mycotoxin biosynthetic process"/>
    <property type="evidence" value="ECO:0007669"/>
    <property type="project" value="UniProtKB-ARBA"/>
</dbReference>
<dbReference type="SUPFAM" id="SSF48264">
    <property type="entry name" value="Cytochrome P450"/>
    <property type="match status" value="1"/>
</dbReference>
<dbReference type="OrthoDB" id="3945418at2759"/>
<evidence type="ECO:0000256" key="3">
    <source>
        <dbReference type="ARBA" id="ARBA00010617"/>
    </source>
</evidence>
<dbReference type="CDD" id="cd11062">
    <property type="entry name" value="CYP58-like"/>
    <property type="match status" value="1"/>
</dbReference>
<evidence type="ECO:0000256" key="7">
    <source>
        <dbReference type="ARBA" id="ARBA00022989"/>
    </source>
</evidence>
<dbReference type="GO" id="GO:0016020">
    <property type="term" value="C:membrane"/>
    <property type="evidence" value="ECO:0007669"/>
    <property type="project" value="UniProtKB-SubCell"/>
</dbReference>
<gene>
    <name evidence="14" type="ORF">PITC_034210</name>
</gene>
<keyword evidence="6 12" id="KW-0479">Metal-binding</keyword>
<keyword evidence="5 13" id="KW-0812">Transmembrane</keyword>
<evidence type="ECO:0000256" key="4">
    <source>
        <dbReference type="ARBA" id="ARBA00022617"/>
    </source>
</evidence>
<dbReference type="AlphaFoldDB" id="A0A0A2LG81"/>
<dbReference type="PhylomeDB" id="A0A0A2LG81"/>
<feature type="binding site" description="axial binding residue" evidence="12">
    <location>
        <position position="448"/>
    </location>
    <ligand>
        <name>heme</name>
        <dbReference type="ChEBI" id="CHEBI:30413"/>
    </ligand>
    <ligandPart>
        <name>Fe</name>
        <dbReference type="ChEBI" id="CHEBI:18248"/>
    </ligandPart>
</feature>
<keyword evidence="9 12" id="KW-0408">Iron</keyword>
<dbReference type="GO" id="GO:0004497">
    <property type="term" value="F:monooxygenase activity"/>
    <property type="evidence" value="ECO:0007669"/>
    <property type="project" value="UniProtKB-KW"/>
</dbReference>
<evidence type="ECO:0000313" key="15">
    <source>
        <dbReference type="Proteomes" id="UP000030104"/>
    </source>
</evidence>
<dbReference type="PRINTS" id="PR00463">
    <property type="entry name" value="EP450I"/>
</dbReference>
<keyword evidence="15" id="KW-1185">Reference proteome</keyword>
<dbReference type="InterPro" id="IPR050121">
    <property type="entry name" value="Cytochrome_P450_monoxygenase"/>
</dbReference>
<evidence type="ECO:0000256" key="1">
    <source>
        <dbReference type="ARBA" id="ARBA00001971"/>
    </source>
</evidence>
<sequence>MDSLTLYVSVLALPLGLLALRTVYHLYFHPLSKFPGPKLAAATFLYEFYYDVIKSGMYIWEIERMHEKYGPIVRINPREIHIKDSAYYDEIHAGGSRKRAKDPKYAIAFGAPHSLVGTITHDHHRFRRGLLSNYFSKRSVVDLGPSIHDKVDKLITRFEQAHQAGDVLHLQLDFAALTADVITDYCYGWSYGYLDGEKGSKSNDLVDAVNGLMVMFHINRFFPFLISIFMNMPPNLLRWLQPQMADLFDVKARLRQQAHDTLQKQRLRKIDSEARLTIFDALTSLELPENERTLDRLEDESALLLGAGTETTARTITVAMFYLIRNKEIMAKLRAELKTVLPTPLSKASWVDLEKLPYLTGVVNEGLRLSHGMTARLARVSPNEPMLYQNWVIPAGTPVSQSNYFVHMDPTLFPEPKKFDPERWIRAAENGEYLSRFIVSFTKGSRQCLGMNLAYAEIYLSLAHIARRFDFALYETTTDNICVFRDVGIGCPEVGMFGVKATVEGLVEE</sequence>
<keyword evidence="8" id="KW-0560">Oxidoreductase</keyword>
<evidence type="ECO:0000256" key="11">
    <source>
        <dbReference type="ARBA" id="ARBA00023136"/>
    </source>
</evidence>
<dbReference type="InterPro" id="IPR001128">
    <property type="entry name" value="Cyt_P450"/>
</dbReference>
<dbReference type="STRING" id="40296.A0A0A2LG81"/>
<dbReference type="EMBL" id="JQGA01000016">
    <property type="protein sequence ID" value="KGO78206.1"/>
    <property type="molecule type" value="Genomic_DNA"/>
</dbReference>
<evidence type="ECO:0000256" key="9">
    <source>
        <dbReference type="ARBA" id="ARBA00023004"/>
    </source>
</evidence>
<dbReference type="InterPro" id="IPR036396">
    <property type="entry name" value="Cyt_P450_sf"/>
</dbReference>
<comment type="subcellular location">
    <subcellularLocation>
        <location evidence="2">Membrane</location>
        <topology evidence="2">Single-pass membrane protein</topology>
    </subcellularLocation>
</comment>
<evidence type="ECO:0000256" key="5">
    <source>
        <dbReference type="ARBA" id="ARBA00022692"/>
    </source>
</evidence>
<keyword evidence="7 13" id="KW-1133">Transmembrane helix</keyword>
<reference evidence="14 15" key="1">
    <citation type="journal article" date="2015" name="Mol. Plant Microbe Interact.">
        <title>Genome, transcriptome, and functional analyses of Penicillium expansum provide new insights into secondary metabolism and pathogenicity.</title>
        <authorList>
            <person name="Ballester A.R."/>
            <person name="Marcet-Houben M."/>
            <person name="Levin E."/>
            <person name="Sela N."/>
            <person name="Selma-Lazaro C."/>
            <person name="Carmona L."/>
            <person name="Wisniewski M."/>
            <person name="Droby S."/>
            <person name="Gonzalez-Candelas L."/>
            <person name="Gabaldon T."/>
        </authorList>
    </citation>
    <scope>NUCLEOTIDE SEQUENCE [LARGE SCALE GENOMIC DNA]</scope>
    <source>
        <strain evidence="14 15">PHI-1</strain>
    </source>
</reference>
<evidence type="ECO:0000256" key="13">
    <source>
        <dbReference type="SAM" id="Phobius"/>
    </source>
</evidence>
<feature type="transmembrane region" description="Helical" evidence="13">
    <location>
        <begin position="6"/>
        <end position="28"/>
    </location>
</feature>
<dbReference type="PRINTS" id="PR00385">
    <property type="entry name" value="P450"/>
</dbReference>
<keyword evidence="4 12" id="KW-0349">Heme</keyword>
<evidence type="ECO:0000256" key="12">
    <source>
        <dbReference type="PIRSR" id="PIRSR602401-1"/>
    </source>
</evidence>
<dbReference type="GO" id="GO:0020037">
    <property type="term" value="F:heme binding"/>
    <property type="evidence" value="ECO:0007669"/>
    <property type="project" value="InterPro"/>
</dbReference>
<dbReference type="GO" id="GO:0005506">
    <property type="term" value="F:iron ion binding"/>
    <property type="evidence" value="ECO:0007669"/>
    <property type="project" value="InterPro"/>
</dbReference>
<proteinExistence type="inferred from homology"/>
<comment type="caution">
    <text evidence="14">The sequence shown here is derived from an EMBL/GenBank/DDBJ whole genome shotgun (WGS) entry which is preliminary data.</text>
</comment>
<evidence type="ECO:0000256" key="8">
    <source>
        <dbReference type="ARBA" id="ARBA00023002"/>
    </source>
</evidence>
<protein>
    <submittedName>
        <fullName evidence="14">Cytochrome P450</fullName>
    </submittedName>
</protein>
<keyword evidence="10" id="KW-0503">Monooxygenase</keyword>
<organism evidence="14 15">
    <name type="scientific">Penicillium italicum</name>
    <name type="common">Blue mold</name>
    <dbReference type="NCBI Taxonomy" id="40296"/>
    <lineage>
        <taxon>Eukaryota</taxon>
        <taxon>Fungi</taxon>
        <taxon>Dikarya</taxon>
        <taxon>Ascomycota</taxon>
        <taxon>Pezizomycotina</taxon>
        <taxon>Eurotiomycetes</taxon>
        <taxon>Eurotiomycetidae</taxon>
        <taxon>Eurotiales</taxon>
        <taxon>Aspergillaceae</taxon>
        <taxon>Penicillium</taxon>
    </lineage>
</organism>
<dbReference type="GO" id="GO:0016705">
    <property type="term" value="F:oxidoreductase activity, acting on paired donors, with incorporation or reduction of molecular oxygen"/>
    <property type="evidence" value="ECO:0007669"/>
    <property type="project" value="InterPro"/>
</dbReference>
<comment type="cofactor">
    <cofactor evidence="1 12">
        <name>heme</name>
        <dbReference type="ChEBI" id="CHEBI:30413"/>
    </cofactor>
</comment>
<dbReference type="InterPro" id="IPR002401">
    <property type="entry name" value="Cyt_P450_E_grp-I"/>
</dbReference>
<evidence type="ECO:0000313" key="14">
    <source>
        <dbReference type="EMBL" id="KGO78206.1"/>
    </source>
</evidence>
<dbReference type="HOGENOM" id="CLU_001570_14_4_1"/>
<dbReference type="FunFam" id="1.10.630.10:FF:000069">
    <property type="entry name" value="Cytochrome P450, putative (Eurofung)"/>
    <property type="match status" value="1"/>
</dbReference>
<dbReference type="OMA" id="ITHDHHR"/>
<comment type="similarity">
    <text evidence="3">Belongs to the cytochrome P450 family.</text>
</comment>
<dbReference type="Pfam" id="PF00067">
    <property type="entry name" value="p450"/>
    <property type="match status" value="1"/>
</dbReference>
<keyword evidence="11 13" id="KW-0472">Membrane</keyword>
<evidence type="ECO:0000256" key="10">
    <source>
        <dbReference type="ARBA" id="ARBA00023033"/>
    </source>
</evidence>
<evidence type="ECO:0000256" key="6">
    <source>
        <dbReference type="ARBA" id="ARBA00022723"/>
    </source>
</evidence>
<evidence type="ECO:0000256" key="2">
    <source>
        <dbReference type="ARBA" id="ARBA00004167"/>
    </source>
</evidence>
<dbReference type="PANTHER" id="PTHR24305">
    <property type="entry name" value="CYTOCHROME P450"/>
    <property type="match status" value="1"/>
</dbReference>
<dbReference type="Gene3D" id="1.10.630.10">
    <property type="entry name" value="Cytochrome P450"/>
    <property type="match status" value="1"/>
</dbReference>
<name>A0A0A2LG81_PENIT</name>
<dbReference type="Proteomes" id="UP000030104">
    <property type="component" value="Unassembled WGS sequence"/>
</dbReference>
<accession>A0A0A2LG81</accession>
<dbReference type="PANTHER" id="PTHR24305:SF157">
    <property type="entry name" value="N-ACETYLTRYPTOPHAN 6-HYDROXYLASE IVOC-RELATED"/>
    <property type="match status" value="1"/>
</dbReference>